<evidence type="ECO:0000313" key="3">
    <source>
        <dbReference type="Proteomes" id="UP001515480"/>
    </source>
</evidence>
<comment type="caution">
    <text evidence="2">The sequence shown here is derived from an EMBL/GenBank/DDBJ whole genome shotgun (WGS) entry which is preliminary data.</text>
</comment>
<keyword evidence="1" id="KW-1133">Transmembrane helix</keyword>
<keyword evidence="1" id="KW-0472">Membrane</keyword>
<sequence length="252" mass="27278">MEGGGLVACGSYSSLSTDQGVRPYPLRRRHHSAERCAKATVAISVTLTLVLSLSIGLLTFVGLDDDDSVMRTKYGAPMCPKGENMLDAPVKNYSPCCTHYSSTCCNFFGEHCASGYDFAAPSFPRTETCEQLLELLSCARCSSYAGHYDRSPPDLPLDARPSLTVCEIFCQRLWHACGPTFMPPMYAPGYGNSSEEVGAREFCVNVLGLRLAEPEEHAPCFAGGRMGSEPSIWISVAFPLALAIWHACSAHS</sequence>
<evidence type="ECO:0000313" key="2">
    <source>
        <dbReference type="EMBL" id="KAL1522356.1"/>
    </source>
</evidence>
<accession>A0AB34JLV2</accession>
<organism evidence="2 3">
    <name type="scientific">Prymnesium parvum</name>
    <name type="common">Toxic golden alga</name>
    <dbReference type="NCBI Taxonomy" id="97485"/>
    <lineage>
        <taxon>Eukaryota</taxon>
        <taxon>Haptista</taxon>
        <taxon>Haptophyta</taxon>
        <taxon>Prymnesiophyceae</taxon>
        <taxon>Prymnesiales</taxon>
        <taxon>Prymnesiaceae</taxon>
        <taxon>Prymnesium</taxon>
    </lineage>
</organism>
<reference evidence="2 3" key="1">
    <citation type="journal article" date="2024" name="Science">
        <title>Giant polyketide synthase enzymes in the biosynthesis of giant marine polyether toxins.</title>
        <authorList>
            <person name="Fallon T.R."/>
            <person name="Shende V.V."/>
            <person name="Wierzbicki I.H."/>
            <person name="Pendleton A.L."/>
            <person name="Watervoot N.F."/>
            <person name="Auber R.P."/>
            <person name="Gonzalez D.J."/>
            <person name="Wisecaver J.H."/>
            <person name="Moore B.S."/>
        </authorList>
    </citation>
    <scope>NUCLEOTIDE SEQUENCE [LARGE SCALE GENOMIC DNA]</scope>
    <source>
        <strain evidence="2 3">12B1</strain>
    </source>
</reference>
<proteinExistence type="predicted"/>
<keyword evidence="3" id="KW-1185">Reference proteome</keyword>
<keyword evidence="1" id="KW-0812">Transmembrane</keyword>
<dbReference type="AlphaFoldDB" id="A0AB34JLV2"/>
<dbReference type="Proteomes" id="UP001515480">
    <property type="component" value="Unassembled WGS sequence"/>
</dbReference>
<gene>
    <name evidence="2" type="ORF">AB1Y20_017348</name>
</gene>
<dbReference type="EMBL" id="JBGBPQ010000006">
    <property type="protein sequence ID" value="KAL1522356.1"/>
    <property type="molecule type" value="Genomic_DNA"/>
</dbReference>
<feature type="transmembrane region" description="Helical" evidence="1">
    <location>
        <begin position="36"/>
        <end position="63"/>
    </location>
</feature>
<protein>
    <recommendedName>
        <fullName evidence="4">Folate receptor-like domain-containing protein</fullName>
    </recommendedName>
</protein>
<evidence type="ECO:0000256" key="1">
    <source>
        <dbReference type="SAM" id="Phobius"/>
    </source>
</evidence>
<name>A0AB34JLV2_PRYPA</name>
<evidence type="ECO:0008006" key="4">
    <source>
        <dbReference type="Google" id="ProtNLM"/>
    </source>
</evidence>